<dbReference type="GO" id="GO:0006281">
    <property type="term" value="P:DNA repair"/>
    <property type="evidence" value="ECO:0007669"/>
    <property type="project" value="UniProtKB-KW"/>
</dbReference>
<dbReference type="SUPFAM" id="SSF56091">
    <property type="entry name" value="DNA ligase/mRNA capping enzyme, catalytic domain"/>
    <property type="match status" value="1"/>
</dbReference>
<proteinExistence type="inferred from homology"/>
<evidence type="ECO:0000256" key="3">
    <source>
        <dbReference type="ARBA" id="ARBA00022705"/>
    </source>
</evidence>
<keyword evidence="4" id="KW-0227">DNA damage</keyword>
<evidence type="ECO:0000256" key="5">
    <source>
        <dbReference type="ARBA" id="ARBA00023204"/>
    </source>
</evidence>
<dbReference type="SUPFAM" id="SSF50249">
    <property type="entry name" value="Nucleic acid-binding proteins"/>
    <property type="match status" value="1"/>
</dbReference>
<dbReference type="Gene3D" id="3.30.470.30">
    <property type="entry name" value="DNA ligase/mRNA capping enzyme"/>
    <property type="match status" value="1"/>
</dbReference>
<keyword evidence="5" id="KW-0234">DNA repair</keyword>
<evidence type="ECO:0000313" key="7">
    <source>
        <dbReference type="Proteomes" id="UP000322055"/>
    </source>
</evidence>
<sequence length="317" mass="36099">MCIMAALKPFKGCKRVELDGLKFPLGLSYKIDGFRGMNYGGGINSSTGKPFKNEYTNEVFARASHIVAGLDGELCAGAPNDKNLMQQCTSAFNSVKGEPEFHFWVFDDFSDLDLPFKERYAKYQSRVVSGNVILEELGLPPFLRAVEYRFIENQEQYDAMQQEAADLRYEGLYGKSWEGKYKHGRGTPKEATCWKDKPWTDEEGVIVDFIEMEENTNEAFLDELGRTKRSTHKAGMVGKGILGSYVVINPKYCDKNCEPIPFNVSCGSMTMEERTERWLSREEERGDTITYKFFDFGIVDVPRSAIYKCHRPAFDLP</sequence>
<evidence type="ECO:0000256" key="1">
    <source>
        <dbReference type="ARBA" id="ARBA00007572"/>
    </source>
</evidence>
<reference evidence="6 7" key="1">
    <citation type="submission" date="2019-06" db="EMBL/GenBank/DDBJ databases">
        <authorList>
            <person name="Handoko Y.A."/>
            <person name="Wardani A.K."/>
            <person name="Sutrisno A."/>
            <person name="Widjanarko S.B."/>
            <person name="Sharma R."/>
            <person name="Grose J.H."/>
        </authorList>
    </citation>
    <scope>NUCLEOTIDE SEQUENCE [LARGE SCALE GENOMIC DNA]</scope>
</reference>
<dbReference type="GO" id="GO:0006260">
    <property type="term" value="P:DNA replication"/>
    <property type="evidence" value="ECO:0007669"/>
    <property type="project" value="UniProtKB-KW"/>
</dbReference>
<dbReference type="GO" id="GO:0016874">
    <property type="term" value="F:ligase activity"/>
    <property type="evidence" value="ECO:0007669"/>
    <property type="project" value="UniProtKB-KW"/>
</dbReference>
<protein>
    <submittedName>
        <fullName evidence="6">Putative ATP-dependent DNA ligase</fullName>
    </submittedName>
</protein>
<keyword evidence="2 6" id="KW-0436">Ligase</keyword>
<comment type="similarity">
    <text evidence="1">Belongs to the ATP-dependent DNA ligase family.</text>
</comment>
<name>A0A5B9NMV8_9CAUD</name>
<gene>
    <name evidence="6" type="ORF">TROPICALSUN_46</name>
</gene>
<evidence type="ECO:0000256" key="2">
    <source>
        <dbReference type="ARBA" id="ARBA00022598"/>
    </source>
</evidence>
<dbReference type="InterPro" id="IPR012340">
    <property type="entry name" value="NA-bd_OB-fold"/>
</dbReference>
<accession>A0A5B9NMV8</accession>
<organism evidence="6 7">
    <name type="scientific">Erwinia phage vB_EamM_TropicalSun</name>
    <dbReference type="NCBI Taxonomy" id="2591372"/>
    <lineage>
        <taxon>Viruses</taxon>
        <taxon>Duplodnaviria</taxon>
        <taxon>Heunggongvirae</taxon>
        <taxon>Uroviricota</taxon>
        <taxon>Caudoviricetes</taxon>
        <taxon>Lindbergviridae</taxon>
        <taxon>Myosmarvirus</taxon>
        <taxon>Myosmarvirus myosmar</taxon>
    </lineage>
</organism>
<dbReference type="EMBL" id="MN013090">
    <property type="protein sequence ID" value="QEG13836.1"/>
    <property type="molecule type" value="Genomic_DNA"/>
</dbReference>
<evidence type="ECO:0000256" key="4">
    <source>
        <dbReference type="ARBA" id="ARBA00022763"/>
    </source>
</evidence>
<dbReference type="PANTHER" id="PTHR47810:SF1">
    <property type="entry name" value="DNA LIGASE B"/>
    <property type="match status" value="1"/>
</dbReference>
<dbReference type="InterPro" id="IPR050326">
    <property type="entry name" value="NAD_dep_DNA_ligaseB"/>
</dbReference>
<dbReference type="Gene3D" id="3.30.1490.70">
    <property type="match status" value="1"/>
</dbReference>
<evidence type="ECO:0000313" key="6">
    <source>
        <dbReference type="EMBL" id="QEG13836.1"/>
    </source>
</evidence>
<dbReference type="Gene3D" id="2.40.50.140">
    <property type="entry name" value="Nucleic acid-binding proteins"/>
    <property type="match status" value="1"/>
</dbReference>
<dbReference type="Proteomes" id="UP000322055">
    <property type="component" value="Segment"/>
</dbReference>
<dbReference type="PANTHER" id="PTHR47810">
    <property type="entry name" value="DNA LIGASE"/>
    <property type="match status" value="1"/>
</dbReference>
<keyword evidence="3" id="KW-0235">DNA replication</keyword>